<dbReference type="AlphaFoldDB" id="A0A8S9R7K9"/>
<reference evidence="1" key="1">
    <citation type="submission" date="2019-12" db="EMBL/GenBank/DDBJ databases">
        <title>Genome sequencing and annotation of Brassica cretica.</title>
        <authorList>
            <person name="Studholme D.J."/>
            <person name="Sarris P."/>
        </authorList>
    </citation>
    <scope>NUCLEOTIDE SEQUENCE</scope>
    <source>
        <strain evidence="1">PFS-109/04</strain>
        <tissue evidence="1">Leaf</tissue>
    </source>
</reference>
<evidence type="ECO:0000313" key="1">
    <source>
        <dbReference type="EMBL" id="KAF3559421.1"/>
    </source>
</evidence>
<dbReference type="EMBL" id="QGKX02000996">
    <property type="protein sequence ID" value="KAF3559421.1"/>
    <property type="molecule type" value="Genomic_DNA"/>
</dbReference>
<evidence type="ECO:0000313" key="2">
    <source>
        <dbReference type="Proteomes" id="UP000712600"/>
    </source>
</evidence>
<sequence>MVKCDERRRRDVDTATVPVMLRRRRRRDRDTAVLGHSRKQQALNRFISTAAVSATVKTTKKAYFLQMASSSDLK</sequence>
<proteinExistence type="predicted"/>
<comment type="caution">
    <text evidence="1">The sequence shown here is derived from an EMBL/GenBank/DDBJ whole genome shotgun (WGS) entry which is preliminary data.</text>
</comment>
<protein>
    <submittedName>
        <fullName evidence="1">Uncharacterized protein</fullName>
    </submittedName>
</protein>
<name>A0A8S9R7K9_BRACR</name>
<accession>A0A8S9R7K9</accession>
<dbReference type="Proteomes" id="UP000712600">
    <property type="component" value="Unassembled WGS sequence"/>
</dbReference>
<organism evidence="1 2">
    <name type="scientific">Brassica cretica</name>
    <name type="common">Mustard</name>
    <dbReference type="NCBI Taxonomy" id="69181"/>
    <lineage>
        <taxon>Eukaryota</taxon>
        <taxon>Viridiplantae</taxon>
        <taxon>Streptophyta</taxon>
        <taxon>Embryophyta</taxon>
        <taxon>Tracheophyta</taxon>
        <taxon>Spermatophyta</taxon>
        <taxon>Magnoliopsida</taxon>
        <taxon>eudicotyledons</taxon>
        <taxon>Gunneridae</taxon>
        <taxon>Pentapetalae</taxon>
        <taxon>rosids</taxon>
        <taxon>malvids</taxon>
        <taxon>Brassicales</taxon>
        <taxon>Brassicaceae</taxon>
        <taxon>Brassiceae</taxon>
        <taxon>Brassica</taxon>
    </lineage>
</organism>
<gene>
    <name evidence="1" type="ORF">F2Q69_00014480</name>
</gene>